<dbReference type="Pfam" id="PF04909">
    <property type="entry name" value="Amidohydro_2"/>
    <property type="match status" value="1"/>
</dbReference>
<dbReference type="EMBL" id="NJIH01000008">
    <property type="protein sequence ID" value="OWT58393.1"/>
    <property type="molecule type" value="Genomic_DNA"/>
</dbReference>
<evidence type="ECO:0000259" key="1">
    <source>
        <dbReference type="Pfam" id="PF04909"/>
    </source>
</evidence>
<dbReference type="Proteomes" id="UP000214603">
    <property type="component" value="Unassembled WGS sequence"/>
</dbReference>
<dbReference type="OrthoDB" id="9787654at2"/>
<dbReference type="AlphaFoldDB" id="A0A225MDQ8"/>
<accession>A0A225MDQ8</accession>
<dbReference type="Gene3D" id="3.20.20.140">
    <property type="entry name" value="Metal-dependent hydrolases"/>
    <property type="match status" value="1"/>
</dbReference>
<reference evidence="3" key="1">
    <citation type="submission" date="2017-06" db="EMBL/GenBank/DDBJ databases">
        <title>Herbaspirillum phytohormonus sp. nov., isolated from the root nodule of Robinia pseudoacacia in lead-zinc mine.</title>
        <authorList>
            <person name="Fan M."/>
            <person name="Lin Y."/>
        </authorList>
    </citation>
    <scope>NUCLEOTIDE SEQUENCE [LARGE SCALE GENOMIC DNA]</scope>
    <source>
        <strain evidence="3">SC-089</strain>
    </source>
</reference>
<dbReference type="PANTHER" id="PTHR35563:SF2">
    <property type="entry name" value="BARREL METAL-DEPENDENT HYDROLASE, PUTATIVE (AFU_ORTHOLOGUE AFUA_1G16240)-RELATED"/>
    <property type="match status" value="1"/>
</dbReference>
<sequence length="271" mass="30932">MTTITHPQTGLLVDTHVHVFKQDMPLIPNPRHSPTYSFTVEQLLDVMDRHGVLYAVIAAASPWGDYNDYVIDSLRGNPRLRGTIIAEPSIERVVLDQMNRDGIVGVRLPFISMPQLPDLDSWDYRKFLRRLVDLDWHVHLHLDGPRLPLVLPYLERSGVKIVIDHIGRPDPALGVNSEGFKAMVRSVERGRTWVKLSGAYRLGDYALECARELCRQVGYDKMVWASDCPFVGGENNTDYRRAIDWLAQVIPDEARRRQVYGANALELYFAQ</sequence>
<comment type="caution">
    <text evidence="2">The sequence shown here is derived from an EMBL/GenBank/DDBJ whole genome shotgun (WGS) entry which is preliminary data.</text>
</comment>
<gene>
    <name evidence="2" type="ORF">CEY11_15595</name>
</gene>
<keyword evidence="3" id="KW-1185">Reference proteome</keyword>
<evidence type="ECO:0000313" key="2">
    <source>
        <dbReference type="EMBL" id="OWT58393.1"/>
    </source>
</evidence>
<dbReference type="GO" id="GO:0016787">
    <property type="term" value="F:hydrolase activity"/>
    <property type="evidence" value="ECO:0007669"/>
    <property type="project" value="UniProtKB-KW"/>
</dbReference>
<feature type="domain" description="Amidohydrolase-related" evidence="1">
    <location>
        <begin position="13"/>
        <end position="269"/>
    </location>
</feature>
<keyword evidence="2" id="KW-0378">Hydrolase</keyword>
<organism evidence="2 3">
    <name type="scientific">Candidimonas nitroreducens</name>
    <dbReference type="NCBI Taxonomy" id="683354"/>
    <lineage>
        <taxon>Bacteria</taxon>
        <taxon>Pseudomonadati</taxon>
        <taxon>Pseudomonadota</taxon>
        <taxon>Betaproteobacteria</taxon>
        <taxon>Burkholderiales</taxon>
        <taxon>Alcaligenaceae</taxon>
        <taxon>Candidimonas</taxon>
    </lineage>
</organism>
<dbReference type="InterPro" id="IPR006680">
    <property type="entry name" value="Amidohydro-rel"/>
</dbReference>
<evidence type="ECO:0000313" key="3">
    <source>
        <dbReference type="Proteomes" id="UP000214603"/>
    </source>
</evidence>
<protein>
    <submittedName>
        <fullName evidence="2">Hydrolase</fullName>
    </submittedName>
</protein>
<dbReference type="InterPro" id="IPR032466">
    <property type="entry name" value="Metal_Hydrolase"/>
</dbReference>
<name>A0A225MDQ8_9BURK</name>
<dbReference type="InterPro" id="IPR052358">
    <property type="entry name" value="Aro_Compnd_Degr_Hydrolases"/>
</dbReference>
<dbReference type="PANTHER" id="PTHR35563">
    <property type="entry name" value="BARREL METAL-DEPENDENT HYDROLASE, PUTATIVE (AFU_ORTHOLOGUE AFUA_1G16240)-RELATED"/>
    <property type="match status" value="1"/>
</dbReference>
<dbReference type="RefSeq" id="WP_088604305.1">
    <property type="nucleotide sequence ID" value="NZ_NJIH01000008.1"/>
</dbReference>
<proteinExistence type="predicted"/>
<dbReference type="SUPFAM" id="SSF51556">
    <property type="entry name" value="Metallo-dependent hydrolases"/>
    <property type="match status" value="1"/>
</dbReference>